<sequence>MVSRTRQDVRRVLIHCTEKPNRPLLVDLKNGKLLLKQKPMPLEKMSETMQEIVIFREFIEGRAEQKELPLTSIPDEHLPLIAKLVQESDKTLHVLAKHVQNELVPAHENDGVVVDASSTLPLDAIEQAVKAVATRCNYGLESISGSSKVPAALHAWRWEVKENHSDWLPKAAKEKLETRLAERRQAKQDAQDLFDAMPEDVRSSLIGGKTTPRTPLKMKPSMQSTGDVAKSDQGDTDSKEQPPPQDVNGDKTSTPKGAGRPRKPVDPEKAAKEKERLEKKAAKAEKEKKEQEARNKSRSIMANFFGKSKAAPPKRTDSSTSSKVDSAEAMGSSTSQSDFAKTFKPFVLKKDAEIAPINWFEQARKRRCMSKMRTEGDAIVLDGDEEEATTPEASSSQDPDLGQLDASERLHRILSQPRTSLTPIPFRRQPRSHLKTYCPHSVKAIMAELTEAEVTGDDDRVRALLAVLCDRRAIPAKVLVFEEDARPGYFGTWTRSSHAVGPRTPFARDVLALDYSYDSAEEWEGEEESGGDDVVEDADEEEAGDGEDDSDMDEWLVEDNEVEDLGTPVEEREESPDLMLVDVPYVPAKRKSAPEAGKQGKKRKVVVPLVPFTKGPCWESTVGLCSYEPFDSYRVELFNDTPYPIDPFTYVAAPVEAPSSSTAAKDRADFVVPALPSRLTGASTQAAAAPADTAPAGPKKTVPAPKTAYPEALLPVLLAKITALATSNLAFIVETVYQDVREHRVKKNAIEAKIKEVGEKCKTQKVWVVKPDVKVSLLGLPGVTEPDFLAMAQAAYGLA</sequence>
<evidence type="ECO:0000256" key="2">
    <source>
        <dbReference type="ARBA" id="ARBA00022763"/>
    </source>
</evidence>
<evidence type="ECO:0000256" key="5">
    <source>
        <dbReference type="SAM" id="MobiDB-lite"/>
    </source>
</evidence>
<dbReference type="OrthoDB" id="440676at2759"/>
<dbReference type="PANTHER" id="PTHR15272:SF0">
    <property type="entry name" value="CHROMATIN ASSEMBLY FACTOR 1 SUBUNIT A"/>
    <property type="match status" value="1"/>
</dbReference>
<reference evidence="7 8" key="1">
    <citation type="journal article" date="2012" name="Science">
        <title>The Paleozoic origin of enzymatic lignin decomposition reconstructed from 31 fungal genomes.</title>
        <authorList>
            <person name="Floudas D."/>
            <person name="Binder M."/>
            <person name="Riley R."/>
            <person name="Barry K."/>
            <person name="Blanchette R.A."/>
            <person name="Henrissat B."/>
            <person name="Martinez A.T."/>
            <person name="Otillar R."/>
            <person name="Spatafora J.W."/>
            <person name="Yadav J.S."/>
            <person name="Aerts A."/>
            <person name="Benoit I."/>
            <person name="Boyd A."/>
            <person name="Carlson A."/>
            <person name="Copeland A."/>
            <person name="Coutinho P.M."/>
            <person name="de Vries R.P."/>
            <person name="Ferreira P."/>
            <person name="Findley K."/>
            <person name="Foster B."/>
            <person name="Gaskell J."/>
            <person name="Glotzer D."/>
            <person name="Gorecki P."/>
            <person name="Heitman J."/>
            <person name="Hesse C."/>
            <person name="Hori C."/>
            <person name="Igarashi K."/>
            <person name="Jurgens J.A."/>
            <person name="Kallen N."/>
            <person name="Kersten P."/>
            <person name="Kohler A."/>
            <person name="Kuees U."/>
            <person name="Kumar T.K.A."/>
            <person name="Kuo A."/>
            <person name="LaButti K."/>
            <person name="Larrondo L.F."/>
            <person name="Lindquist E."/>
            <person name="Ling A."/>
            <person name="Lombard V."/>
            <person name="Lucas S."/>
            <person name="Lundell T."/>
            <person name="Martin R."/>
            <person name="McLaughlin D.J."/>
            <person name="Morgenstern I."/>
            <person name="Morin E."/>
            <person name="Murat C."/>
            <person name="Nagy L.G."/>
            <person name="Nolan M."/>
            <person name="Ohm R.A."/>
            <person name="Patyshakuliyeva A."/>
            <person name="Rokas A."/>
            <person name="Ruiz-Duenas F.J."/>
            <person name="Sabat G."/>
            <person name="Salamov A."/>
            <person name="Samejima M."/>
            <person name="Schmutz J."/>
            <person name="Slot J.C."/>
            <person name="St John F."/>
            <person name="Stenlid J."/>
            <person name="Sun H."/>
            <person name="Sun S."/>
            <person name="Syed K."/>
            <person name="Tsang A."/>
            <person name="Wiebenga A."/>
            <person name="Young D."/>
            <person name="Pisabarro A."/>
            <person name="Eastwood D.C."/>
            <person name="Martin F."/>
            <person name="Cullen D."/>
            <person name="Grigoriev I.V."/>
            <person name="Hibbett D.S."/>
        </authorList>
    </citation>
    <scope>NUCLEOTIDE SEQUENCE</scope>
    <source>
        <strain evidence="8">FP-58527</strain>
    </source>
</reference>
<feature type="region of interest" description="Disordered" evidence="5">
    <location>
        <begin position="181"/>
        <end position="339"/>
    </location>
</feature>
<protein>
    <recommendedName>
        <fullName evidence="6">Chromatin assembly factor 1 subunit A dimerization domain-containing protein</fullName>
    </recommendedName>
</protein>
<feature type="compositionally biased region" description="Basic and acidic residues" evidence="5">
    <location>
        <begin position="263"/>
        <end position="295"/>
    </location>
</feature>
<feature type="region of interest" description="Disordered" evidence="5">
    <location>
        <begin position="520"/>
        <end position="553"/>
    </location>
</feature>
<evidence type="ECO:0000313" key="8">
    <source>
        <dbReference type="Proteomes" id="UP000015241"/>
    </source>
</evidence>
<feature type="compositionally biased region" description="Basic and acidic residues" evidence="5">
    <location>
        <begin position="181"/>
        <end position="190"/>
    </location>
</feature>
<feature type="compositionally biased region" description="Low complexity" evidence="5">
    <location>
        <begin position="683"/>
        <end position="698"/>
    </location>
</feature>
<dbReference type="GO" id="GO:0006281">
    <property type="term" value="P:DNA repair"/>
    <property type="evidence" value="ECO:0007669"/>
    <property type="project" value="UniProtKB-KW"/>
</dbReference>
<feature type="region of interest" description="Disordered" evidence="5">
    <location>
        <begin position="683"/>
        <end position="702"/>
    </location>
</feature>
<feature type="region of interest" description="Disordered" evidence="5">
    <location>
        <begin position="381"/>
        <end position="402"/>
    </location>
</feature>
<evidence type="ECO:0000256" key="4">
    <source>
        <dbReference type="ARBA" id="ARBA00023242"/>
    </source>
</evidence>
<dbReference type="PANTHER" id="PTHR15272">
    <property type="entry name" value="CHROMATIN ASSEMBLY FACTOR 1 SUBUNIT A CAF-1 SUBUNIT A"/>
    <property type="match status" value="1"/>
</dbReference>
<dbReference type="STRING" id="743788.S8G6Q5"/>
<evidence type="ECO:0000259" key="6">
    <source>
        <dbReference type="Pfam" id="PF12253"/>
    </source>
</evidence>
<dbReference type="GO" id="GO:0006334">
    <property type="term" value="P:nucleosome assembly"/>
    <property type="evidence" value="ECO:0007669"/>
    <property type="project" value="TreeGrafter"/>
</dbReference>
<accession>S8G6Q5</accession>
<dbReference type="HOGENOM" id="CLU_012467_0_0_1"/>
<dbReference type="InterPro" id="IPR022043">
    <property type="entry name" value="CAF1A_DD"/>
</dbReference>
<evidence type="ECO:0000256" key="1">
    <source>
        <dbReference type="ARBA" id="ARBA00004123"/>
    </source>
</evidence>
<dbReference type="InParanoid" id="S8G6Q5"/>
<keyword evidence="2" id="KW-0227">DNA damage</keyword>
<evidence type="ECO:0000313" key="7">
    <source>
        <dbReference type="EMBL" id="EPT05850.1"/>
    </source>
</evidence>
<proteinExistence type="predicted"/>
<name>S8G6Q5_FOMSC</name>
<dbReference type="AlphaFoldDB" id="S8G6Q5"/>
<dbReference type="Pfam" id="PF12253">
    <property type="entry name" value="CAF1A_dimeriz"/>
    <property type="match status" value="1"/>
</dbReference>
<dbReference type="GO" id="GO:0005634">
    <property type="term" value="C:nucleus"/>
    <property type="evidence" value="ECO:0007669"/>
    <property type="project" value="UniProtKB-SubCell"/>
</dbReference>
<dbReference type="EMBL" id="KE504122">
    <property type="protein sequence ID" value="EPT05850.1"/>
    <property type="molecule type" value="Genomic_DNA"/>
</dbReference>
<dbReference type="eggNOG" id="ENOG502RY5G">
    <property type="taxonomic scope" value="Eukaryota"/>
</dbReference>
<dbReference type="Proteomes" id="UP000015241">
    <property type="component" value="Unassembled WGS sequence"/>
</dbReference>
<keyword evidence="8" id="KW-1185">Reference proteome</keyword>
<feature type="domain" description="Chromatin assembly factor 1 subunit A dimerization" evidence="6">
    <location>
        <begin position="477"/>
        <end position="550"/>
    </location>
</feature>
<feature type="compositionally biased region" description="Basic and acidic residues" evidence="5">
    <location>
        <begin position="229"/>
        <end position="240"/>
    </location>
</feature>
<keyword evidence="3" id="KW-0234">DNA repair</keyword>
<gene>
    <name evidence="7" type="ORF">FOMPIDRAFT_1109968</name>
</gene>
<evidence type="ECO:0000256" key="3">
    <source>
        <dbReference type="ARBA" id="ARBA00023204"/>
    </source>
</evidence>
<organism evidence="7 8">
    <name type="scientific">Fomitopsis schrenkii</name>
    <name type="common">Brown rot fungus</name>
    <dbReference type="NCBI Taxonomy" id="2126942"/>
    <lineage>
        <taxon>Eukaryota</taxon>
        <taxon>Fungi</taxon>
        <taxon>Dikarya</taxon>
        <taxon>Basidiomycota</taxon>
        <taxon>Agaricomycotina</taxon>
        <taxon>Agaricomycetes</taxon>
        <taxon>Polyporales</taxon>
        <taxon>Fomitopsis</taxon>
    </lineage>
</organism>
<keyword evidence="4" id="KW-0539">Nucleus</keyword>
<dbReference type="GO" id="GO:0033186">
    <property type="term" value="C:CAF-1 complex"/>
    <property type="evidence" value="ECO:0007669"/>
    <property type="project" value="TreeGrafter"/>
</dbReference>
<comment type="subcellular location">
    <subcellularLocation>
        <location evidence="1">Nucleus</location>
    </subcellularLocation>
</comment>